<gene>
    <name evidence="1" type="ORF">DCCM_4828</name>
</gene>
<name>A0A2L2XH52_9FIRM</name>
<proteinExistence type="predicted"/>
<dbReference type="AlphaFoldDB" id="A0A2L2XH52"/>
<evidence type="ECO:0000313" key="1">
    <source>
        <dbReference type="EMBL" id="GBF35699.1"/>
    </source>
</evidence>
<evidence type="ECO:0000313" key="2">
    <source>
        <dbReference type="Proteomes" id="UP000239549"/>
    </source>
</evidence>
<accession>A0A2L2XH52</accession>
<organism evidence="1 2">
    <name type="scientific">Desulfocucumis palustris</name>
    <dbReference type="NCBI Taxonomy" id="1898651"/>
    <lineage>
        <taxon>Bacteria</taxon>
        <taxon>Bacillati</taxon>
        <taxon>Bacillota</taxon>
        <taxon>Clostridia</taxon>
        <taxon>Eubacteriales</taxon>
        <taxon>Desulfocucumaceae</taxon>
        <taxon>Desulfocucumis</taxon>
    </lineage>
</organism>
<dbReference type="EMBL" id="BFAV01000179">
    <property type="protein sequence ID" value="GBF35699.1"/>
    <property type="molecule type" value="Genomic_DNA"/>
</dbReference>
<dbReference type="Proteomes" id="UP000239549">
    <property type="component" value="Unassembled WGS sequence"/>
</dbReference>
<sequence length="38" mass="4333">MCFCARSAAPEGQILFSGTFPRRIHWGDSFVEMIEARD</sequence>
<protein>
    <submittedName>
        <fullName evidence="1">Uncharacterized protein</fullName>
    </submittedName>
</protein>
<reference evidence="2" key="1">
    <citation type="submission" date="2018-02" db="EMBL/GenBank/DDBJ databases">
        <title>Genome sequence of Desulfocucumis palustris strain NAW-5.</title>
        <authorList>
            <person name="Watanabe M."/>
            <person name="Kojima H."/>
            <person name="Fukui M."/>
        </authorList>
    </citation>
    <scope>NUCLEOTIDE SEQUENCE [LARGE SCALE GENOMIC DNA]</scope>
    <source>
        <strain evidence="2">NAW-5</strain>
    </source>
</reference>
<keyword evidence="2" id="KW-1185">Reference proteome</keyword>
<comment type="caution">
    <text evidence="1">The sequence shown here is derived from an EMBL/GenBank/DDBJ whole genome shotgun (WGS) entry which is preliminary data.</text>
</comment>